<feature type="non-terminal residue" evidence="1">
    <location>
        <position position="1"/>
    </location>
</feature>
<keyword evidence="2" id="KW-1185">Reference proteome</keyword>
<name>A0A2U3PIS8_9MYCO</name>
<dbReference type="Proteomes" id="UP000240424">
    <property type="component" value="Unassembled WGS sequence"/>
</dbReference>
<reference evidence="1 2" key="1">
    <citation type="submission" date="2017-01" db="EMBL/GenBank/DDBJ databases">
        <authorList>
            <consortium name="Urmite Genomes"/>
        </authorList>
    </citation>
    <scope>NUCLEOTIDE SEQUENCE [LARGE SCALE GENOMIC DNA]</scope>
    <source>
        <strain evidence="1 2">AB215</strain>
    </source>
</reference>
<protein>
    <submittedName>
        <fullName evidence="1">Mycobacterium numidiamassiliense ORFan</fullName>
    </submittedName>
</protein>
<dbReference type="EMBL" id="FUEZ01000004">
    <property type="protein sequence ID" value="SPM43628.1"/>
    <property type="molecule type" value="Genomic_DNA"/>
</dbReference>
<evidence type="ECO:0000313" key="2">
    <source>
        <dbReference type="Proteomes" id="UP000240424"/>
    </source>
</evidence>
<sequence>VTALNPADCKWMYSHTHREWDLNGTVVANVKIYVCVTDGHLGHWVAR</sequence>
<gene>
    <name evidence="1" type="ORF">MNAB215_5854</name>
</gene>
<evidence type="ECO:0000313" key="1">
    <source>
        <dbReference type="EMBL" id="SPM43628.1"/>
    </source>
</evidence>
<accession>A0A2U3PIS8</accession>
<proteinExistence type="predicted"/>
<dbReference type="AlphaFoldDB" id="A0A2U3PIS8"/>
<organism evidence="1 2">
    <name type="scientific">Mycobacterium numidiamassiliense</name>
    <dbReference type="NCBI Taxonomy" id="1841861"/>
    <lineage>
        <taxon>Bacteria</taxon>
        <taxon>Bacillati</taxon>
        <taxon>Actinomycetota</taxon>
        <taxon>Actinomycetes</taxon>
        <taxon>Mycobacteriales</taxon>
        <taxon>Mycobacteriaceae</taxon>
        <taxon>Mycobacterium</taxon>
    </lineage>
</organism>